<dbReference type="SMART" id="SM00474">
    <property type="entry name" value="35EXOc"/>
    <property type="match status" value="1"/>
</dbReference>
<dbReference type="Proteomes" id="UP001231518">
    <property type="component" value="Chromosome 5"/>
</dbReference>
<dbReference type="PANTHER" id="PTHR13620:SF104">
    <property type="entry name" value="EXONUCLEASE 3'-5' DOMAIN-CONTAINING PROTEIN 2"/>
    <property type="match status" value="1"/>
</dbReference>
<reference evidence="6" key="1">
    <citation type="submission" date="2023-03" db="EMBL/GenBank/DDBJ databases">
        <title>Chromosome-level genomes of two armyworms, Mythimna separata and Mythimna loreyi, provide insights into the biosynthesis and reception of sex pheromones.</title>
        <authorList>
            <person name="Zhao H."/>
        </authorList>
    </citation>
    <scope>NUCLEOTIDE SEQUENCE</scope>
    <source>
        <strain evidence="6">BeijingLab</strain>
        <tissue evidence="6">Pupa</tissue>
    </source>
</reference>
<keyword evidence="4" id="KW-0472">Membrane</keyword>
<dbReference type="GO" id="GO:0008408">
    <property type="term" value="F:3'-5' exonuclease activity"/>
    <property type="evidence" value="ECO:0007669"/>
    <property type="project" value="InterPro"/>
</dbReference>
<dbReference type="PANTHER" id="PTHR13620">
    <property type="entry name" value="3-5 EXONUCLEASE"/>
    <property type="match status" value="1"/>
</dbReference>
<dbReference type="CDD" id="cd06141">
    <property type="entry name" value="WRN_exo"/>
    <property type="match status" value="1"/>
</dbReference>
<evidence type="ECO:0000256" key="3">
    <source>
        <dbReference type="ARBA" id="ARBA00022839"/>
    </source>
</evidence>
<proteinExistence type="predicted"/>
<protein>
    <recommendedName>
        <fullName evidence="5">3'-5' exonuclease domain-containing protein</fullName>
    </recommendedName>
</protein>
<feature type="transmembrane region" description="Helical" evidence="4">
    <location>
        <begin position="15"/>
        <end position="33"/>
    </location>
</feature>
<accession>A0AAD7Z1M0</accession>
<name>A0AAD7Z1M0_MYTSE</name>
<dbReference type="EMBL" id="JARGEI010000003">
    <property type="protein sequence ID" value="KAJ8733715.1"/>
    <property type="molecule type" value="Genomic_DNA"/>
</dbReference>
<dbReference type="GO" id="GO:0003676">
    <property type="term" value="F:nucleic acid binding"/>
    <property type="evidence" value="ECO:0007669"/>
    <property type="project" value="InterPro"/>
</dbReference>
<keyword evidence="7" id="KW-1185">Reference proteome</keyword>
<dbReference type="AlphaFoldDB" id="A0AAD7Z1M0"/>
<evidence type="ECO:0000256" key="2">
    <source>
        <dbReference type="ARBA" id="ARBA00022801"/>
    </source>
</evidence>
<dbReference type="Gene3D" id="3.30.420.10">
    <property type="entry name" value="Ribonuclease H-like superfamily/Ribonuclease H"/>
    <property type="match status" value="1"/>
</dbReference>
<evidence type="ECO:0000313" key="7">
    <source>
        <dbReference type="Proteomes" id="UP001231518"/>
    </source>
</evidence>
<dbReference type="InterPro" id="IPR051132">
    <property type="entry name" value="3-5_Exonuclease_domain"/>
</dbReference>
<sequence>MMEEDSMEDSTQNQLYIATAVLALGCSVTYIFYKLRKGRRDAADLFNYLTIKTVNTEESCDEVVGELRRRCQKHKALGFDCEWVTDNGKRHPVALVQLSSFDGYCGLFRLSTMKTVPASLKDLLEDETIYKVGVAPAGDGKYLSNDYGVELKTTLDIRHLARLNGFEAGGLAALSSALVGVVLDKSWRIRCSDWEAEEMSQRQINYAAIDAHVAIRMFVMLLEKLEKKDSWWSWLFGTHGPSVWTQLNDYCRKYADVHFKVKHVKVKNGSKEKNGPKTEPVKEDLVPTKRYGAMVRQSPLYYNSYLHAPDGDVLCTCQKKKAMWFVNKGLADVLTEEPLAVRLRFEPAGRPVNILLGKENRCVVCGDSQSYLRKNVVPREYRKNFPELLKERASHDVVLLCAACHERSNALDAAVRARLATHCAAPLHREKTAKKTYEDPVRKRLRSNARALLYMADKLPDARRKELEEFLLQHYPDHDDVTEDLLKEACDIQVVFENDDFETHGVKVVDYYLKNGGLLLLEELWRKHFLSSMEPRFMPARWSVNRNEERLRLRIKEGKLKEEDLKCIGLTSL</sequence>
<dbReference type="Pfam" id="PF01612">
    <property type="entry name" value="DNA_pol_A_exo1"/>
    <property type="match status" value="1"/>
</dbReference>
<evidence type="ECO:0000256" key="4">
    <source>
        <dbReference type="SAM" id="Phobius"/>
    </source>
</evidence>
<dbReference type="InterPro" id="IPR012337">
    <property type="entry name" value="RNaseH-like_sf"/>
</dbReference>
<dbReference type="GO" id="GO:0006139">
    <property type="term" value="P:nucleobase-containing compound metabolic process"/>
    <property type="evidence" value="ECO:0007669"/>
    <property type="project" value="InterPro"/>
</dbReference>
<evidence type="ECO:0000256" key="1">
    <source>
        <dbReference type="ARBA" id="ARBA00022722"/>
    </source>
</evidence>
<keyword evidence="3" id="KW-0269">Exonuclease</keyword>
<keyword evidence="1" id="KW-0540">Nuclease</keyword>
<dbReference type="GO" id="GO:0005634">
    <property type="term" value="C:nucleus"/>
    <property type="evidence" value="ECO:0007669"/>
    <property type="project" value="TreeGrafter"/>
</dbReference>
<dbReference type="InterPro" id="IPR002562">
    <property type="entry name" value="3'-5'_exonuclease_dom"/>
</dbReference>
<keyword evidence="4" id="KW-1133">Transmembrane helix</keyword>
<keyword evidence="2" id="KW-0378">Hydrolase</keyword>
<dbReference type="InterPro" id="IPR036397">
    <property type="entry name" value="RNaseH_sf"/>
</dbReference>
<feature type="domain" description="3'-5' exonuclease" evidence="5">
    <location>
        <begin position="51"/>
        <end position="226"/>
    </location>
</feature>
<evidence type="ECO:0000259" key="5">
    <source>
        <dbReference type="SMART" id="SM00474"/>
    </source>
</evidence>
<keyword evidence="4" id="KW-0812">Transmembrane</keyword>
<feature type="transmembrane region" description="Helical" evidence="4">
    <location>
        <begin position="165"/>
        <end position="183"/>
    </location>
</feature>
<dbReference type="SUPFAM" id="SSF53098">
    <property type="entry name" value="Ribonuclease H-like"/>
    <property type="match status" value="1"/>
</dbReference>
<gene>
    <name evidence="6" type="ORF">PYW07_014266</name>
</gene>
<dbReference type="GO" id="GO:0005737">
    <property type="term" value="C:cytoplasm"/>
    <property type="evidence" value="ECO:0007669"/>
    <property type="project" value="TreeGrafter"/>
</dbReference>
<comment type="caution">
    <text evidence="6">The sequence shown here is derived from an EMBL/GenBank/DDBJ whole genome shotgun (WGS) entry which is preliminary data.</text>
</comment>
<evidence type="ECO:0000313" key="6">
    <source>
        <dbReference type="EMBL" id="KAJ8733715.1"/>
    </source>
</evidence>
<organism evidence="6 7">
    <name type="scientific">Mythimna separata</name>
    <name type="common">Oriental armyworm</name>
    <name type="synonym">Pseudaletia separata</name>
    <dbReference type="NCBI Taxonomy" id="271217"/>
    <lineage>
        <taxon>Eukaryota</taxon>
        <taxon>Metazoa</taxon>
        <taxon>Ecdysozoa</taxon>
        <taxon>Arthropoda</taxon>
        <taxon>Hexapoda</taxon>
        <taxon>Insecta</taxon>
        <taxon>Pterygota</taxon>
        <taxon>Neoptera</taxon>
        <taxon>Endopterygota</taxon>
        <taxon>Lepidoptera</taxon>
        <taxon>Glossata</taxon>
        <taxon>Ditrysia</taxon>
        <taxon>Noctuoidea</taxon>
        <taxon>Noctuidae</taxon>
        <taxon>Noctuinae</taxon>
        <taxon>Hadenini</taxon>
        <taxon>Mythimna</taxon>
    </lineage>
</organism>